<keyword evidence="2" id="KW-1185">Reference proteome</keyword>
<evidence type="ECO:0000313" key="2">
    <source>
        <dbReference type="Proteomes" id="UP000814128"/>
    </source>
</evidence>
<proteinExistence type="predicted"/>
<dbReference type="EMBL" id="MU273656">
    <property type="protein sequence ID" value="KAI0029799.1"/>
    <property type="molecule type" value="Genomic_DNA"/>
</dbReference>
<organism evidence="1 2">
    <name type="scientific">Vararia minispora EC-137</name>
    <dbReference type="NCBI Taxonomy" id="1314806"/>
    <lineage>
        <taxon>Eukaryota</taxon>
        <taxon>Fungi</taxon>
        <taxon>Dikarya</taxon>
        <taxon>Basidiomycota</taxon>
        <taxon>Agaricomycotina</taxon>
        <taxon>Agaricomycetes</taxon>
        <taxon>Russulales</taxon>
        <taxon>Lachnocladiaceae</taxon>
        <taxon>Vararia</taxon>
    </lineage>
</organism>
<evidence type="ECO:0000313" key="1">
    <source>
        <dbReference type="EMBL" id="KAI0029799.1"/>
    </source>
</evidence>
<gene>
    <name evidence="1" type="ORF">K488DRAFT_88395</name>
</gene>
<dbReference type="Proteomes" id="UP000814128">
    <property type="component" value="Unassembled WGS sequence"/>
</dbReference>
<accession>A0ACB8QDD0</accession>
<comment type="caution">
    <text evidence="1">The sequence shown here is derived from an EMBL/GenBank/DDBJ whole genome shotgun (WGS) entry which is preliminary data.</text>
</comment>
<name>A0ACB8QDD0_9AGAM</name>
<reference evidence="1" key="2">
    <citation type="journal article" date="2022" name="New Phytol.">
        <title>Evolutionary transition to the ectomycorrhizal habit in the genomes of a hyperdiverse lineage of mushroom-forming fungi.</title>
        <authorList>
            <person name="Looney B."/>
            <person name="Miyauchi S."/>
            <person name="Morin E."/>
            <person name="Drula E."/>
            <person name="Courty P.E."/>
            <person name="Kohler A."/>
            <person name="Kuo A."/>
            <person name="LaButti K."/>
            <person name="Pangilinan J."/>
            <person name="Lipzen A."/>
            <person name="Riley R."/>
            <person name="Andreopoulos W."/>
            <person name="He G."/>
            <person name="Johnson J."/>
            <person name="Nolan M."/>
            <person name="Tritt A."/>
            <person name="Barry K.W."/>
            <person name="Grigoriev I.V."/>
            <person name="Nagy L.G."/>
            <person name="Hibbett D."/>
            <person name="Henrissat B."/>
            <person name="Matheny P.B."/>
            <person name="Labbe J."/>
            <person name="Martin F.M."/>
        </authorList>
    </citation>
    <scope>NUCLEOTIDE SEQUENCE</scope>
    <source>
        <strain evidence="1">EC-137</strain>
    </source>
</reference>
<sequence length="287" mass="31380">MAVFRIDKAYLLGAWCAAALWGIFGCFISFALVQVYGLYRRGEVTRSTTITIMAACTLYGLSTAHVSLALRRLIIGFVDIQGPDTIAYFADIAAPINRAKDVIYVTSTVIADSVVVWRCWAIWNGNLYVLVLPILLVMGTAASAYGAVSQYFLANPNPTESVSFGTAMFAVSLTTNVFVTLLSVGRVWWMSRKLDPSIDAHSARSTYRGVIVLLFETGAIIAIAKIFEFIFFNIAPDDGTTGFNALYVVFEMVPQINVGLPLVPTPLFYVYYASPAVTVVYPTLTLP</sequence>
<protein>
    <submittedName>
        <fullName evidence="1">Uncharacterized protein</fullName>
    </submittedName>
</protein>
<reference evidence="1" key="1">
    <citation type="submission" date="2021-02" db="EMBL/GenBank/DDBJ databases">
        <authorList>
            <consortium name="DOE Joint Genome Institute"/>
            <person name="Ahrendt S."/>
            <person name="Looney B.P."/>
            <person name="Miyauchi S."/>
            <person name="Morin E."/>
            <person name="Drula E."/>
            <person name="Courty P.E."/>
            <person name="Chicoki N."/>
            <person name="Fauchery L."/>
            <person name="Kohler A."/>
            <person name="Kuo A."/>
            <person name="Labutti K."/>
            <person name="Pangilinan J."/>
            <person name="Lipzen A."/>
            <person name="Riley R."/>
            <person name="Andreopoulos W."/>
            <person name="He G."/>
            <person name="Johnson J."/>
            <person name="Barry K.W."/>
            <person name="Grigoriev I.V."/>
            <person name="Nagy L."/>
            <person name="Hibbett D."/>
            <person name="Henrissat B."/>
            <person name="Matheny P.B."/>
            <person name="Labbe J."/>
            <person name="Martin F."/>
        </authorList>
    </citation>
    <scope>NUCLEOTIDE SEQUENCE</scope>
    <source>
        <strain evidence="1">EC-137</strain>
    </source>
</reference>